<keyword evidence="2" id="KW-1185">Reference proteome</keyword>
<dbReference type="AlphaFoldDB" id="T1KUH9"/>
<reference evidence="2" key="1">
    <citation type="submission" date="2011-08" db="EMBL/GenBank/DDBJ databases">
        <authorList>
            <person name="Rombauts S."/>
        </authorList>
    </citation>
    <scope>NUCLEOTIDE SEQUENCE</scope>
    <source>
        <strain evidence="2">London</strain>
    </source>
</reference>
<accession>T1KUH9</accession>
<evidence type="ECO:0008006" key="3">
    <source>
        <dbReference type="Google" id="ProtNLM"/>
    </source>
</evidence>
<protein>
    <recommendedName>
        <fullName evidence="3">C2H2-type domain-containing protein</fullName>
    </recommendedName>
</protein>
<evidence type="ECO:0000313" key="1">
    <source>
        <dbReference type="EnsemblMetazoa" id="tetur22g00020.1"/>
    </source>
</evidence>
<dbReference type="EnsemblMetazoa" id="tetur22g00020.1">
    <property type="protein sequence ID" value="tetur22g00020.1"/>
    <property type="gene ID" value="tetur22g00020"/>
</dbReference>
<dbReference type="HOGENOM" id="CLU_919277_0_0_1"/>
<organism evidence="1 2">
    <name type="scientific">Tetranychus urticae</name>
    <name type="common">Two-spotted spider mite</name>
    <dbReference type="NCBI Taxonomy" id="32264"/>
    <lineage>
        <taxon>Eukaryota</taxon>
        <taxon>Metazoa</taxon>
        <taxon>Ecdysozoa</taxon>
        <taxon>Arthropoda</taxon>
        <taxon>Chelicerata</taxon>
        <taxon>Arachnida</taxon>
        <taxon>Acari</taxon>
        <taxon>Acariformes</taxon>
        <taxon>Trombidiformes</taxon>
        <taxon>Prostigmata</taxon>
        <taxon>Eleutherengona</taxon>
        <taxon>Raphignathae</taxon>
        <taxon>Tetranychoidea</taxon>
        <taxon>Tetranychidae</taxon>
        <taxon>Tetranychus</taxon>
    </lineage>
</organism>
<sequence length="303" mass="34464">MATIITRAKRKRGLQSPQSESSIIKSATSKVLDYLHATSKSTISEPIPSEIERITAYYDEDDLKDPFYIEQGKFKRSARLIWKSIKIVGAFDQNLLDTIQERVDQTNEIDPDESQFEDLDNTMPWNEDDLVSKGPNLTSEIIKSIKKGMLNGTMYNLGIDSLKIIFNSLTVTDWISIHEKSFIRIVRCPFCPVEFSLAKIYHHIERFHTGSLVCCIDCGKLLATESASSEHLVGCKPAQSAKQIYKFEQSANHGSSVITSDIQRDVKWVVNWRPRIDSFLESIKIYETSDYISCTDSSESEEE</sequence>
<dbReference type="Proteomes" id="UP000015104">
    <property type="component" value="Unassembled WGS sequence"/>
</dbReference>
<evidence type="ECO:0000313" key="2">
    <source>
        <dbReference type="Proteomes" id="UP000015104"/>
    </source>
</evidence>
<dbReference type="EMBL" id="CAEY01000573">
    <property type="status" value="NOT_ANNOTATED_CDS"/>
    <property type="molecule type" value="Genomic_DNA"/>
</dbReference>
<name>T1KUH9_TETUR</name>
<reference evidence="1" key="2">
    <citation type="submission" date="2015-06" db="UniProtKB">
        <authorList>
            <consortium name="EnsemblMetazoa"/>
        </authorList>
    </citation>
    <scope>IDENTIFICATION</scope>
</reference>
<proteinExistence type="predicted"/>